<evidence type="ECO:0000313" key="2">
    <source>
        <dbReference type="Proteomes" id="UP001234297"/>
    </source>
</evidence>
<accession>A0ACC2MMX2</accession>
<gene>
    <name evidence="1" type="ORF">MRB53_000104</name>
</gene>
<evidence type="ECO:0000313" key="1">
    <source>
        <dbReference type="EMBL" id="KAJ8647081.1"/>
    </source>
</evidence>
<dbReference type="Proteomes" id="UP001234297">
    <property type="component" value="Chromosome 1"/>
</dbReference>
<proteinExistence type="predicted"/>
<reference evidence="1 2" key="1">
    <citation type="journal article" date="2022" name="Hortic Res">
        <title>A haplotype resolved chromosomal level avocado genome allows analysis of novel avocado genes.</title>
        <authorList>
            <person name="Nath O."/>
            <person name="Fletcher S.J."/>
            <person name="Hayward A."/>
            <person name="Shaw L.M."/>
            <person name="Masouleh A.K."/>
            <person name="Furtado A."/>
            <person name="Henry R.J."/>
            <person name="Mitter N."/>
        </authorList>
    </citation>
    <scope>NUCLEOTIDE SEQUENCE [LARGE SCALE GENOMIC DNA]</scope>
    <source>
        <strain evidence="2">cv. Hass</strain>
    </source>
</reference>
<sequence length="113" mass="12485">MKKFIFHKAHLSLLAVVFLSVSTVGIQVDDLSATPKPMWDRIEAAPTKVKQELKHGRPELFPMGSGLPDCSHACGPCFPCKRVIVGVKCFVSESCPVVYRCMCKGKYYPVPSN</sequence>
<name>A0ACC2MMX2_PERAE</name>
<comment type="caution">
    <text evidence="1">The sequence shown here is derived from an EMBL/GenBank/DDBJ whole genome shotgun (WGS) entry which is preliminary data.</text>
</comment>
<organism evidence="1 2">
    <name type="scientific">Persea americana</name>
    <name type="common">Avocado</name>
    <dbReference type="NCBI Taxonomy" id="3435"/>
    <lineage>
        <taxon>Eukaryota</taxon>
        <taxon>Viridiplantae</taxon>
        <taxon>Streptophyta</taxon>
        <taxon>Embryophyta</taxon>
        <taxon>Tracheophyta</taxon>
        <taxon>Spermatophyta</taxon>
        <taxon>Magnoliopsida</taxon>
        <taxon>Magnoliidae</taxon>
        <taxon>Laurales</taxon>
        <taxon>Lauraceae</taxon>
        <taxon>Persea</taxon>
    </lineage>
</organism>
<protein>
    <submittedName>
        <fullName evidence="1">Uncharacterized protein</fullName>
    </submittedName>
</protein>
<keyword evidence="2" id="KW-1185">Reference proteome</keyword>
<dbReference type="EMBL" id="CM056809">
    <property type="protein sequence ID" value="KAJ8647081.1"/>
    <property type="molecule type" value="Genomic_DNA"/>
</dbReference>